<protein>
    <submittedName>
        <fullName evidence="2">Uncharacterized protein</fullName>
    </submittedName>
</protein>
<feature type="region of interest" description="Disordered" evidence="1">
    <location>
        <begin position="1"/>
        <end position="32"/>
    </location>
</feature>
<keyword evidence="3" id="KW-1185">Reference proteome</keyword>
<name>A0AAV7MYF2_PLEWA</name>
<organism evidence="2 3">
    <name type="scientific">Pleurodeles waltl</name>
    <name type="common">Iberian ribbed newt</name>
    <dbReference type="NCBI Taxonomy" id="8319"/>
    <lineage>
        <taxon>Eukaryota</taxon>
        <taxon>Metazoa</taxon>
        <taxon>Chordata</taxon>
        <taxon>Craniata</taxon>
        <taxon>Vertebrata</taxon>
        <taxon>Euteleostomi</taxon>
        <taxon>Amphibia</taxon>
        <taxon>Batrachia</taxon>
        <taxon>Caudata</taxon>
        <taxon>Salamandroidea</taxon>
        <taxon>Salamandridae</taxon>
        <taxon>Pleurodelinae</taxon>
        <taxon>Pleurodeles</taxon>
    </lineage>
</organism>
<gene>
    <name evidence="2" type="ORF">NDU88_005452</name>
</gene>
<accession>A0AAV7MYF2</accession>
<dbReference type="EMBL" id="JANPWB010000013">
    <property type="protein sequence ID" value="KAJ1108069.1"/>
    <property type="molecule type" value="Genomic_DNA"/>
</dbReference>
<dbReference type="AlphaFoldDB" id="A0AAV7MYF2"/>
<comment type="caution">
    <text evidence="2">The sequence shown here is derived from an EMBL/GenBank/DDBJ whole genome shotgun (WGS) entry which is preliminary data.</text>
</comment>
<proteinExistence type="predicted"/>
<evidence type="ECO:0000313" key="2">
    <source>
        <dbReference type="EMBL" id="KAJ1108069.1"/>
    </source>
</evidence>
<evidence type="ECO:0000256" key="1">
    <source>
        <dbReference type="SAM" id="MobiDB-lite"/>
    </source>
</evidence>
<sequence>MTAAQTSPPSMGLEIGSRAQGEERLMGRGGGRVPASIGQTVGWAHMGMNWLCGAVHPGVACSCSFGGRGPSRRAAPAIHPLLIALHGSAGIKALKHIRLR</sequence>
<dbReference type="Proteomes" id="UP001066276">
    <property type="component" value="Chromosome 9"/>
</dbReference>
<evidence type="ECO:0000313" key="3">
    <source>
        <dbReference type="Proteomes" id="UP001066276"/>
    </source>
</evidence>
<reference evidence="2" key="1">
    <citation type="journal article" date="2022" name="bioRxiv">
        <title>Sequencing and chromosome-scale assembly of the giantPleurodeles waltlgenome.</title>
        <authorList>
            <person name="Brown T."/>
            <person name="Elewa A."/>
            <person name="Iarovenko S."/>
            <person name="Subramanian E."/>
            <person name="Araus A.J."/>
            <person name="Petzold A."/>
            <person name="Susuki M."/>
            <person name="Suzuki K.-i.T."/>
            <person name="Hayashi T."/>
            <person name="Toyoda A."/>
            <person name="Oliveira C."/>
            <person name="Osipova E."/>
            <person name="Leigh N.D."/>
            <person name="Simon A."/>
            <person name="Yun M.H."/>
        </authorList>
    </citation>
    <scope>NUCLEOTIDE SEQUENCE</scope>
    <source>
        <strain evidence="2">20211129_DDA</strain>
        <tissue evidence="2">Liver</tissue>
    </source>
</reference>